<dbReference type="KEGG" id="cgob:115023393"/>
<evidence type="ECO:0000259" key="8">
    <source>
        <dbReference type="PROSITE" id="PS00214"/>
    </source>
</evidence>
<comment type="function">
    <text evidence="1">Cytosolic CRABPs may regulate the access of retinoic acid to the nuclear retinoic acid receptors.</text>
</comment>
<dbReference type="AlphaFoldDB" id="A0A6J2RH43"/>
<evidence type="ECO:0000256" key="2">
    <source>
        <dbReference type="ARBA" id="ARBA00008390"/>
    </source>
</evidence>
<accession>A0A6J2RH43</accession>
<dbReference type="GO" id="GO:0019841">
    <property type="term" value="F:retinol binding"/>
    <property type="evidence" value="ECO:0007669"/>
    <property type="project" value="UniProtKB-KW"/>
</dbReference>
<protein>
    <recommendedName>
        <fullName evidence="3">Cellular retinoic acid-binding protein 1</fullName>
    </recommendedName>
    <alternativeName>
        <fullName evidence="6">Cellular retinoic acid-binding protein I</fullName>
    </alternativeName>
</protein>
<dbReference type="InterPro" id="IPR012674">
    <property type="entry name" value="Calycin"/>
</dbReference>
<dbReference type="PRINTS" id="PR00178">
    <property type="entry name" value="FATTYACIDBP"/>
</dbReference>
<evidence type="ECO:0000256" key="4">
    <source>
        <dbReference type="ARBA" id="ARBA00022893"/>
    </source>
</evidence>
<proteinExistence type="inferred from homology"/>
<evidence type="ECO:0000256" key="3">
    <source>
        <dbReference type="ARBA" id="ARBA00013592"/>
    </source>
</evidence>
<sequence length="150" mass="17138">MLYPTVRFISSAHSEPADMAFNGTWKVDRNDNYDKFMEQMGINIMKRKLAEHDNLKITIEQSGDTFHIKESSTFRLKDIDFSLGMPFDYSLADGTEVTGTWEMEGDTLKGRFTRKDNSKVLSTSRAVVGGELVQSYNYEGVDATRIFKKQ</sequence>
<evidence type="ECO:0000256" key="1">
    <source>
        <dbReference type="ARBA" id="ARBA00003699"/>
    </source>
</evidence>
<dbReference type="InterPro" id="IPR000463">
    <property type="entry name" value="Fatty_acid-bd"/>
</dbReference>
<dbReference type="RefSeq" id="XP_029310203.1">
    <property type="nucleotide sequence ID" value="XM_029454343.1"/>
</dbReference>
<dbReference type="PROSITE" id="PS00214">
    <property type="entry name" value="FABP"/>
    <property type="match status" value="1"/>
</dbReference>
<gene>
    <name evidence="10" type="primary">LOC115023393</name>
</gene>
<dbReference type="InterPro" id="IPR000566">
    <property type="entry name" value="Lipocln_cytosolic_FA-bd_dom"/>
</dbReference>
<dbReference type="GO" id="GO:0016918">
    <property type="term" value="F:retinal binding"/>
    <property type="evidence" value="ECO:0007669"/>
    <property type="project" value="UniProtKB-KW"/>
</dbReference>
<feature type="domain" description="Cytosolic fatty-acid binding proteins" evidence="8">
    <location>
        <begin position="23"/>
        <end position="40"/>
    </location>
</feature>
<dbReference type="SUPFAM" id="SSF50814">
    <property type="entry name" value="Lipocalins"/>
    <property type="match status" value="1"/>
</dbReference>
<keyword evidence="4" id="KW-0845">Vitamin A</keyword>
<reference evidence="10" key="1">
    <citation type="submission" date="2025-08" db="UniProtKB">
        <authorList>
            <consortium name="RefSeq"/>
        </authorList>
    </citation>
    <scope>IDENTIFICATION</scope>
</reference>
<dbReference type="GeneID" id="115023393"/>
<organism evidence="9 10">
    <name type="scientific">Cottoperca gobio</name>
    <name type="common">Frogmouth</name>
    <name type="synonym">Aphritis gobio</name>
    <dbReference type="NCBI Taxonomy" id="56716"/>
    <lineage>
        <taxon>Eukaryota</taxon>
        <taxon>Metazoa</taxon>
        <taxon>Chordata</taxon>
        <taxon>Craniata</taxon>
        <taxon>Vertebrata</taxon>
        <taxon>Euteleostomi</taxon>
        <taxon>Actinopterygii</taxon>
        <taxon>Neopterygii</taxon>
        <taxon>Teleostei</taxon>
        <taxon>Neoteleostei</taxon>
        <taxon>Acanthomorphata</taxon>
        <taxon>Eupercaria</taxon>
        <taxon>Perciformes</taxon>
        <taxon>Notothenioidei</taxon>
        <taxon>Bovichtidae</taxon>
        <taxon>Cottoperca</taxon>
    </lineage>
</organism>
<dbReference type="PANTHER" id="PTHR11955">
    <property type="entry name" value="FATTY ACID BINDING PROTEIN"/>
    <property type="match status" value="1"/>
</dbReference>
<dbReference type="FunFam" id="2.40.128.20:FF:000001">
    <property type="entry name" value="Fatty acid-binding protein, adipocyte"/>
    <property type="match status" value="1"/>
</dbReference>
<evidence type="ECO:0000256" key="6">
    <source>
        <dbReference type="ARBA" id="ARBA00030108"/>
    </source>
</evidence>
<keyword evidence="7" id="KW-0813">Transport</keyword>
<evidence type="ECO:0000313" key="10">
    <source>
        <dbReference type="RefSeq" id="XP_029310203.1"/>
    </source>
</evidence>
<dbReference type="Pfam" id="PF00061">
    <property type="entry name" value="Lipocalin"/>
    <property type="match status" value="1"/>
</dbReference>
<comment type="similarity">
    <text evidence="2 7">Belongs to the calycin superfamily. Fatty-acid binding protein (FABP) family.</text>
</comment>
<dbReference type="OrthoDB" id="9991853at2759"/>
<dbReference type="InterPro" id="IPR031259">
    <property type="entry name" value="ILBP"/>
</dbReference>
<name>A0A6J2RH43_COTGO</name>
<evidence type="ECO:0000256" key="7">
    <source>
        <dbReference type="RuleBase" id="RU003696"/>
    </source>
</evidence>
<keyword evidence="9" id="KW-1185">Reference proteome</keyword>
<keyword evidence="5" id="KW-0683">Retinol-binding</keyword>
<dbReference type="Proteomes" id="UP000504630">
    <property type="component" value="Chromosome 18"/>
</dbReference>
<evidence type="ECO:0000313" key="9">
    <source>
        <dbReference type="Proteomes" id="UP000504630"/>
    </source>
</evidence>
<evidence type="ECO:0000256" key="5">
    <source>
        <dbReference type="ARBA" id="ARBA00023072"/>
    </source>
</evidence>
<dbReference type="InParanoid" id="A0A6J2RH43"/>
<dbReference type="Gene3D" id="2.40.128.20">
    <property type="match status" value="1"/>
</dbReference>